<dbReference type="GO" id="GO:0005829">
    <property type="term" value="C:cytosol"/>
    <property type="evidence" value="ECO:0007669"/>
    <property type="project" value="TreeGrafter"/>
</dbReference>
<dbReference type="PANTHER" id="PTHR43660:SF1">
    <property type="entry name" value="DIPEPTIDYL CARBOXYPEPTIDASE"/>
    <property type="match status" value="1"/>
</dbReference>
<dbReference type="FunFam" id="3.40.390.10:FF:000009">
    <property type="entry name" value="Oligopeptidase A"/>
    <property type="match status" value="1"/>
</dbReference>
<dbReference type="InterPro" id="IPR024077">
    <property type="entry name" value="Neurolysin/TOP_dom2"/>
</dbReference>
<evidence type="ECO:0000259" key="8">
    <source>
        <dbReference type="Pfam" id="PF01432"/>
    </source>
</evidence>
<dbReference type="OrthoDB" id="9773538at2"/>
<protein>
    <submittedName>
        <fullName evidence="9">M3 family peptidase</fullName>
    </submittedName>
</protein>
<comment type="similarity">
    <text evidence="1 7">Belongs to the peptidase M3 family.</text>
</comment>
<dbReference type="InterPro" id="IPR024079">
    <property type="entry name" value="MetalloPept_cat_dom_sf"/>
</dbReference>
<evidence type="ECO:0000256" key="3">
    <source>
        <dbReference type="ARBA" id="ARBA00022723"/>
    </source>
</evidence>
<dbReference type="PANTHER" id="PTHR43660">
    <property type="entry name" value="DIPEPTIDYL CARBOXYPEPTIDASE"/>
    <property type="match status" value="1"/>
</dbReference>
<dbReference type="GO" id="GO:0004180">
    <property type="term" value="F:carboxypeptidase activity"/>
    <property type="evidence" value="ECO:0007669"/>
    <property type="project" value="TreeGrafter"/>
</dbReference>
<evidence type="ECO:0000256" key="5">
    <source>
        <dbReference type="ARBA" id="ARBA00022833"/>
    </source>
</evidence>
<dbReference type="Pfam" id="PF01432">
    <property type="entry name" value="Peptidase_M3"/>
    <property type="match status" value="1"/>
</dbReference>
<reference evidence="9 10" key="1">
    <citation type="submission" date="2018-07" db="EMBL/GenBank/DDBJ databases">
        <title>Complete genome sequencing of Ornithinimicrobium sp. AMA3305.</title>
        <authorList>
            <person name="Bae J.-W."/>
        </authorList>
    </citation>
    <scope>NUCLEOTIDE SEQUENCE [LARGE SCALE GENOMIC DNA]</scope>
    <source>
        <strain evidence="9 10">AMA3305</strain>
    </source>
</reference>
<dbReference type="AlphaFoldDB" id="A0A345NN90"/>
<keyword evidence="10" id="KW-1185">Reference proteome</keyword>
<evidence type="ECO:0000256" key="4">
    <source>
        <dbReference type="ARBA" id="ARBA00022801"/>
    </source>
</evidence>
<sequence>MTNPLLSPSTLPFALPDYAAITDAHVREALEVGMEEHLAELGELGKDEEPATVENVLHAWERSGSTLDRTLSAFWVARSADTTPGRDALMAEFSPRLAAHQDAILLDRSLYERLVALRERADAGQVALDEQDAYLLTRLLADYERGGIALPPAEQARLKELNAELATLSTAFDTALTAGRNAAAVHVTDEAELAGLSPDERAGLREAAQARGLEGWLVPIVNTSGQPVLDNLEHRGLRERIYRASVTRGLGGEGTDPAHDTRDTLVRIARLRAERASLLGYPHHAAYAHEVTCAGSTEAVNDILARLAPGVVAIAEREAEQLAQRLHTLDPGASLEPWDWQFLDTRTDGTTTSGQFDTDLLKPYLEFERVLHDGVFAAATALYGITFQERPGLVGYTDQARVFEVREADGSVLGAVVLDPYTRPTKKGGAWMTSIVHQSHLLGDRPLVTNTCNVPPPAPGSPSLMTWSNVITLFHEFGHDLHGLLSDVRYPSRSGTSVPRDFVEFPSQVNEIWAWEPALIGQFVRHHETGEPAPQEWVEALVDSRPETGYHTLELLKAMLLDQAWHQTPLEELPQDGAGVEAFEAAALEAAGVSFPLVPPRYRSAYFHHIFGGGYAAGYYSYLWSEVMDADTVAWFREQATDDQPGGMTRAAGDRFRAELLGRGGSVDASETYRRFRGRDPQVGPLLARLGLAG</sequence>
<dbReference type="EMBL" id="CP031229">
    <property type="protein sequence ID" value="AXH96498.1"/>
    <property type="molecule type" value="Genomic_DNA"/>
</dbReference>
<dbReference type="Gene3D" id="1.10.1370.10">
    <property type="entry name" value="Neurolysin, domain 3"/>
    <property type="match status" value="1"/>
</dbReference>
<dbReference type="InterPro" id="IPR034005">
    <property type="entry name" value="M3A_DCP"/>
</dbReference>
<evidence type="ECO:0000313" key="9">
    <source>
        <dbReference type="EMBL" id="AXH96498.1"/>
    </source>
</evidence>
<dbReference type="Proteomes" id="UP000253790">
    <property type="component" value="Chromosome"/>
</dbReference>
<name>A0A345NN90_9MICO</name>
<comment type="cofactor">
    <cofactor evidence="7">
        <name>Zn(2+)</name>
        <dbReference type="ChEBI" id="CHEBI:29105"/>
    </cofactor>
    <text evidence="7">Binds 1 zinc ion.</text>
</comment>
<proteinExistence type="inferred from homology"/>
<dbReference type="RefSeq" id="WP_114928263.1">
    <property type="nucleotide sequence ID" value="NZ_CP031229.1"/>
</dbReference>
<feature type="domain" description="Peptidase M3A/M3B catalytic" evidence="8">
    <location>
        <begin position="231"/>
        <end position="691"/>
    </location>
</feature>
<dbReference type="SUPFAM" id="SSF55486">
    <property type="entry name" value="Metalloproteases ('zincins'), catalytic domain"/>
    <property type="match status" value="1"/>
</dbReference>
<evidence type="ECO:0000256" key="2">
    <source>
        <dbReference type="ARBA" id="ARBA00022670"/>
    </source>
</evidence>
<dbReference type="Gene3D" id="3.40.390.10">
    <property type="entry name" value="Collagenase (Catalytic Domain)"/>
    <property type="match status" value="1"/>
</dbReference>
<evidence type="ECO:0000256" key="6">
    <source>
        <dbReference type="ARBA" id="ARBA00023049"/>
    </source>
</evidence>
<keyword evidence="6 7" id="KW-0482">Metalloprotease</keyword>
<dbReference type="CDD" id="cd06456">
    <property type="entry name" value="M3A_DCP"/>
    <property type="match status" value="1"/>
</dbReference>
<dbReference type="GO" id="GO:0004222">
    <property type="term" value="F:metalloendopeptidase activity"/>
    <property type="evidence" value="ECO:0007669"/>
    <property type="project" value="InterPro"/>
</dbReference>
<dbReference type="KEGG" id="orn:DV701_10500"/>
<dbReference type="GO" id="GO:0006508">
    <property type="term" value="P:proteolysis"/>
    <property type="evidence" value="ECO:0007669"/>
    <property type="project" value="UniProtKB-KW"/>
</dbReference>
<organism evidence="9 10">
    <name type="scientific">Ornithinimicrobium avium</name>
    <dbReference type="NCBI Taxonomy" id="2283195"/>
    <lineage>
        <taxon>Bacteria</taxon>
        <taxon>Bacillati</taxon>
        <taxon>Actinomycetota</taxon>
        <taxon>Actinomycetes</taxon>
        <taxon>Micrococcales</taxon>
        <taxon>Ornithinimicrobiaceae</taxon>
        <taxon>Ornithinimicrobium</taxon>
    </lineage>
</organism>
<dbReference type="InterPro" id="IPR045090">
    <property type="entry name" value="Pept_M3A_M3B"/>
</dbReference>
<dbReference type="Gene3D" id="1.10.1370.40">
    <property type="match status" value="1"/>
</dbReference>
<accession>A0A345NN90</accession>
<dbReference type="InterPro" id="IPR001567">
    <property type="entry name" value="Pept_M3A_M3B_dom"/>
</dbReference>
<gene>
    <name evidence="9" type="ORF">DV701_10500</name>
</gene>
<evidence type="ECO:0000313" key="10">
    <source>
        <dbReference type="Proteomes" id="UP000253790"/>
    </source>
</evidence>
<keyword evidence="4 7" id="KW-0378">Hydrolase</keyword>
<evidence type="ECO:0000256" key="1">
    <source>
        <dbReference type="ARBA" id="ARBA00006040"/>
    </source>
</evidence>
<keyword evidence="3 7" id="KW-0479">Metal-binding</keyword>
<keyword evidence="2 7" id="KW-0645">Protease</keyword>
<keyword evidence="5 7" id="KW-0862">Zinc</keyword>
<dbReference type="GO" id="GO:0046872">
    <property type="term" value="F:metal ion binding"/>
    <property type="evidence" value="ECO:0007669"/>
    <property type="project" value="UniProtKB-UniRule"/>
</dbReference>
<evidence type="ECO:0000256" key="7">
    <source>
        <dbReference type="RuleBase" id="RU003435"/>
    </source>
</evidence>